<organism evidence="1 2">
    <name type="scientific">Pleurodeles waltl</name>
    <name type="common">Iberian ribbed newt</name>
    <dbReference type="NCBI Taxonomy" id="8319"/>
    <lineage>
        <taxon>Eukaryota</taxon>
        <taxon>Metazoa</taxon>
        <taxon>Chordata</taxon>
        <taxon>Craniata</taxon>
        <taxon>Vertebrata</taxon>
        <taxon>Euteleostomi</taxon>
        <taxon>Amphibia</taxon>
        <taxon>Batrachia</taxon>
        <taxon>Caudata</taxon>
        <taxon>Salamandroidea</taxon>
        <taxon>Salamandridae</taxon>
        <taxon>Pleurodelinae</taxon>
        <taxon>Pleurodeles</taxon>
    </lineage>
</organism>
<reference evidence="1" key="1">
    <citation type="journal article" date="2022" name="bioRxiv">
        <title>Sequencing and chromosome-scale assembly of the giantPleurodeles waltlgenome.</title>
        <authorList>
            <person name="Brown T."/>
            <person name="Elewa A."/>
            <person name="Iarovenko S."/>
            <person name="Subramanian E."/>
            <person name="Araus A.J."/>
            <person name="Petzold A."/>
            <person name="Susuki M."/>
            <person name="Suzuki K.-i.T."/>
            <person name="Hayashi T."/>
            <person name="Toyoda A."/>
            <person name="Oliveira C."/>
            <person name="Osipova E."/>
            <person name="Leigh N.D."/>
            <person name="Simon A."/>
            <person name="Yun M.H."/>
        </authorList>
    </citation>
    <scope>NUCLEOTIDE SEQUENCE</scope>
    <source>
        <strain evidence="1">20211129_DDA</strain>
        <tissue evidence="1">Liver</tissue>
    </source>
</reference>
<dbReference type="EMBL" id="JANPWB010000006">
    <property type="protein sequence ID" value="KAJ1177441.1"/>
    <property type="molecule type" value="Genomic_DNA"/>
</dbReference>
<sequence>MGVLFMNAAPHLFRAAEPRALLLPDDHCFTSERLLRCTALAPRMLFSTPEPPYLQSSPPQQGMRLSSWYLQTVSAVPGCWFLGLRTPVRFSAQRFFGRVGPQSRSPSWIPAAAGDRCRFLFSRLANFSDHRSPRVPAVLRCWGRELLCCLG</sequence>
<protein>
    <submittedName>
        <fullName evidence="1">Uncharacterized protein</fullName>
    </submittedName>
</protein>
<evidence type="ECO:0000313" key="1">
    <source>
        <dbReference type="EMBL" id="KAJ1177441.1"/>
    </source>
</evidence>
<comment type="caution">
    <text evidence="1">The sequence shown here is derived from an EMBL/GenBank/DDBJ whole genome shotgun (WGS) entry which is preliminary data.</text>
</comment>
<evidence type="ECO:0000313" key="2">
    <source>
        <dbReference type="Proteomes" id="UP001066276"/>
    </source>
</evidence>
<name>A0AAV7TMD6_PLEWA</name>
<gene>
    <name evidence="1" type="ORF">NDU88_002696</name>
</gene>
<proteinExistence type="predicted"/>
<dbReference type="AlphaFoldDB" id="A0AAV7TMD6"/>
<accession>A0AAV7TMD6</accession>
<keyword evidence="2" id="KW-1185">Reference proteome</keyword>
<dbReference type="Proteomes" id="UP001066276">
    <property type="component" value="Chromosome 3_2"/>
</dbReference>